<feature type="chain" id="PRO_5034760542" evidence="5">
    <location>
        <begin position="26"/>
        <end position="368"/>
    </location>
</feature>
<dbReference type="SMART" id="SM00248">
    <property type="entry name" value="ANK"/>
    <property type="match status" value="2"/>
</dbReference>
<feature type="signal peptide" evidence="5">
    <location>
        <begin position="1"/>
        <end position="25"/>
    </location>
</feature>
<feature type="repeat" description="ANK" evidence="3">
    <location>
        <begin position="275"/>
        <end position="307"/>
    </location>
</feature>
<comment type="caution">
    <text evidence="6">The sequence shown here is derived from an EMBL/GenBank/DDBJ whole genome shotgun (WGS) entry which is preliminary data.</text>
</comment>
<dbReference type="SMART" id="SM00173">
    <property type="entry name" value="RAS"/>
    <property type="match status" value="1"/>
</dbReference>
<dbReference type="InterPro" id="IPR027417">
    <property type="entry name" value="P-loop_NTPase"/>
</dbReference>
<dbReference type="PANTHER" id="PTHR24171">
    <property type="entry name" value="ANKYRIN REPEAT DOMAIN-CONTAINING PROTEIN 39-RELATED"/>
    <property type="match status" value="1"/>
</dbReference>
<feature type="region of interest" description="Disordered" evidence="4">
    <location>
        <begin position="36"/>
        <end position="57"/>
    </location>
</feature>
<keyword evidence="5" id="KW-0732">Signal</keyword>
<dbReference type="Gene3D" id="1.25.40.20">
    <property type="entry name" value="Ankyrin repeat-containing domain"/>
    <property type="match status" value="1"/>
</dbReference>
<organism evidence="6 7">
    <name type="scientific">Bionectria ochroleuca</name>
    <name type="common">Gliocladium roseum</name>
    <dbReference type="NCBI Taxonomy" id="29856"/>
    <lineage>
        <taxon>Eukaryota</taxon>
        <taxon>Fungi</taxon>
        <taxon>Dikarya</taxon>
        <taxon>Ascomycota</taxon>
        <taxon>Pezizomycotina</taxon>
        <taxon>Sordariomycetes</taxon>
        <taxon>Hypocreomycetidae</taxon>
        <taxon>Hypocreales</taxon>
        <taxon>Bionectriaceae</taxon>
        <taxon>Clonostachys</taxon>
    </lineage>
</organism>
<dbReference type="Proteomes" id="UP000616885">
    <property type="component" value="Unassembled WGS sequence"/>
</dbReference>
<evidence type="ECO:0000256" key="1">
    <source>
        <dbReference type="ARBA" id="ARBA00022737"/>
    </source>
</evidence>
<dbReference type="PROSITE" id="PS51419">
    <property type="entry name" value="RAB"/>
    <property type="match status" value="1"/>
</dbReference>
<dbReference type="GO" id="GO:0003924">
    <property type="term" value="F:GTPase activity"/>
    <property type="evidence" value="ECO:0007669"/>
    <property type="project" value="InterPro"/>
</dbReference>
<proteinExistence type="predicted"/>
<dbReference type="InterPro" id="IPR036770">
    <property type="entry name" value="Ankyrin_rpt-contain_sf"/>
</dbReference>
<evidence type="ECO:0000256" key="4">
    <source>
        <dbReference type="SAM" id="MobiDB-lite"/>
    </source>
</evidence>
<dbReference type="PANTHER" id="PTHR24171:SF9">
    <property type="entry name" value="ANKYRIN REPEAT DOMAIN-CONTAINING PROTEIN 39"/>
    <property type="match status" value="1"/>
</dbReference>
<dbReference type="AlphaFoldDB" id="A0A8H7K5K8"/>
<name>A0A8H7K5K8_BIOOC</name>
<keyword evidence="2 3" id="KW-0040">ANK repeat</keyword>
<gene>
    <name evidence="6" type="ORF">IM811_006033</name>
</gene>
<dbReference type="SUPFAM" id="SSF48403">
    <property type="entry name" value="Ankyrin repeat"/>
    <property type="match status" value="1"/>
</dbReference>
<dbReference type="SUPFAM" id="SSF52540">
    <property type="entry name" value="P-loop containing nucleoside triphosphate hydrolases"/>
    <property type="match status" value="1"/>
</dbReference>
<dbReference type="InterPro" id="IPR002110">
    <property type="entry name" value="Ankyrin_rpt"/>
</dbReference>
<dbReference type="PROSITE" id="PS50297">
    <property type="entry name" value="ANK_REP_REGION"/>
    <property type="match status" value="2"/>
</dbReference>
<dbReference type="Pfam" id="PF00071">
    <property type="entry name" value="Ras"/>
    <property type="match status" value="1"/>
</dbReference>
<protein>
    <submittedName>
        <fullName evidence="6">Uncharacterized protein</fullName>
    </submittedName>
</protein>
<sequence length="368" mass="40630">MSSSATRRPMRLLLVTLGSVGEGDAITTYCNHHFSRRKAHESTPGVGEDVGNGVKGDTETEAFMSENLSAPPGGSKPLSEEFIRDADAVLLVYSVTSRSTFKRVREEYDLIERLRRELDASRRFWHQHRIPPMPIILAGSIPEMGDSRTVSTEEGIALGAELGVKFVEITVADKSPVEILFHDLVQNIRDYRLLAQIGDQPCSTPEPVSVYSASTAIKSWGASAIKKLRDKRLKDSMQPHQDEHFTLVEALSADEVHIARRLILDGAEINTPDSEGFLPLHLAAARGLSDLVKLLLDRGALIDRVAPLSGTALSIAAVRDQTEVVELLLEYGASLDIPADYYGTVLQAVTRRGYPSIRRRFELPSHRR</sequence>
<dbReference type="PROSITE" id="PS50088">
    <property type="entry name" value="ANK_REPEAT"/>
    <property type="match status" value="2"/>
</dbReference>
<reference evidence="6" key="1">
    <citation type="submission" date="2020-10" db="EMBL/GenBank/DDBJ databases">
        <title>High-Quality Genome Resource of Clonostachys rosea strain S41 by Oxford Nanopore Long-Read Sequencing.</title>
        <authorList>
            <person name="Wang H."/>
        </authorList>
    </citation>
    <scope>NUCLEOTIDE SEQUENCE</scope>
    <source>
        <strain evidence="6">S41</strain>
    </source>
</reference>
<dbReference type="PROSITE" id="PS51421">
    <property type="entry name" value="RAS"/>
    <property type="match status" value="1"/>
</dbReference>
<evidence type="ECO:0000256" key="5">
    <source>
        <dbReference type="SAM" id="SignalP"/>
    </source>
</evidence>
<evidence type="ECO:0000313" key="7">
    <source>
        <dbReference type="Proteomes" id="UP000616885"/>
    </source>
</evidence>
<dbReference type="Pfam" id="PF12796">
    <property type="entry name" value="Ank_2"/>
    <property type="match status" value="1"/>
</dbReference>
<keyword evidence="1" id="KW-0677">Repeat</keyword>
<evidence type="ECO:0000256" key="3">
    <source>
        <dbReference type="PROSITE-ProRule" id="PRU00023"/>
    </source>
</evidence>
<evidence type="ECO:0000256" key="2">
    <source>
        <dbReference type="ARBA" id="ARBA00023043"/>
    </source>
</evidence>
<dbReference type="Gene3D" id="3.40.50.300">
    <property type="entry name" value="P-loop containing nucleotide triphosphate hydrolases"/>
    <property type="match status" value="1"/>
</dbReference>
<dbReference type="PRINTS" id="PR01415">
    <property type="entry name" value="ANKYRIN"/>
</dbReference>
<dbReference type="InterPro" id="IPR001806">
    <property type="entry name" value="Small_GTPase"/>
</dbReference>
<dbReference type="EMBL" id="JADCTT010000016">
    <property type="protein sequence ID" value="KAF9743693.1"/>
    <property type="molecule type" value="Genomic_DNA"/>
</dbReference>
<accession>A0A8H7K5K8</accession>
<evidence type="ECO:0000313" key="6">
    <source>
        <dbReference type="EMBL" id="KAF9743693.1"/>
    </source>
</evidence>
<dbReference type="SMART" id="SM00175">
    <property type="entry name" value="RAB"/>
    <property type="match status" value="1"/>
</dbReference>
<feature type="repeat" description="ANK" evidence="3">
    <location>
        <begin position="308"/>
        <end position="340"/>
    </location>
</feature>
<dbReference type="GO" id="GO:0005525">
    <property type="term" value="F:GTP binding"/>
    <property type="evidence" value="ECO:0007669"/>
    <property type="project" value="InterPro"/>
</dbReference>